<evidence type="ECO:0000313" key="2">
    <source>
        <dbReference type="EMBL" id="KAF7801705.1"/>
    </source>
</evidence>
<dbReference type="CDD" id="cd06222">
    <property type="entry name" value="RNase_H_like"/>
    <property type="match status" value="1"/>
</dbReference>
<accession>A0A834SG25</accession>
<evidence type="ECO:0000259" key="1">
    <source>
        <dbReference type="Pfam" id="PF13456"/>
    </source>
</evidence>
<feature type="domain" description="RNase H type-1" evidence="1">
    <location>
        <begin position="95"/>
        <end position="133"/>
    </location>
</feature>
<dbReference type="Pfam" id="PF13456">
    <property type="entry name" value="RVT_3"/>
    <property type="match status" value="1"/>
</dbReference>
<dbReference type="AlphaFoldDB" id="A0A834SG25"/>
<dbReference type="InterPro" id="IPR044730">
    <property type="entry name" value="RNase_H-like_dom_plant"/>
</dbReference>
<dbReference type="PANTHER" id="PTHR34023">
    <property type="entry name" value="RNASE H DOMAIN-CONTAINING PROTEIN"/>
    <property type="match status" value="1"/>
</dbReference>
<keyword evidence="3" id="KW-1185">Reference proteome</keyword>
<name>A0A834SG25_9FABA</name>
<organism evidence="2 3">
    <name type="scientific">Senna tora</name>
    <dbReference type="NCBI Taxonomy" id="362788"/>
    <lineage>
        <taxon>Eukaryota</taxon>
        <taxon>Viridiplantae</taxon>
        <taxon>Streptophyta</taxon>
        <taxon>Embryophyta</taxon>
        <taxon>Tracheophyta</taxon>
        <taxon>Spermatophyta</taxon>
        <taxon>Magnoliopsida</taxon>
        <taxon>eudicotyledons</taxon>
        <taxon>Gunneridae</taxon>
        <taxon>Pentapetalae</taxon>
        <taxon>rosids</taxon>
        <taxon>fabids</taxon>
        <taxon>Fabales</taxon>
        <taxon>Fabaceae</taxon>
        <taxon>Caesalpinioideae</taxon>
        <taxon>Cassia clade</taxon>
        <taxon>Senna</taxon>
    </lineage>
</organism>
<evidence type="ECO:0000313" key="3">
    <source>
        <dbReference type="Proteomes" id="UP000634136"/>
    </source>
</evidence>
<sequence length="169" mass="18722">MLIRVAIGALCMRLPAGLFGSNATMFQNNKDDATKLISQIMSYFSNYQESKTLSNLVQAPAGRMIIVDGSWVLPRILAVVMLSLQKFGGCIVSHPLYLLVNDIRNLLAKDWEVKLAHTFREGNRVADAIANFAQKLPFGDIVLDHPPSICNIPLHDDIKRVGLPCKIAY</sequence>
<gene>
    <name evidence="2" type="ORF">G2W53_040816</name>
</gene>
<dbReference type="GO" id="GO:0004523">
    <property type="term" value="F:RNA-DNA hybrid ribonuclease activity"/>
    <property type="evidence" value="ECO:0007669"/>
    <property type="project" value="InterPro"/>
</dbReference>
<dbReference type="EMBL" id="JAAIUW010000013">
    <property type="protein sequence ID" value="KAF7801705.1"/>
    <property type="molecule type" value="Genomic_DNA"/>
</dbReference>
<protein>
    <submittedName>
        <fullName evidence="2">Ribonuclease H</fullName>
    </submittedName>
</protein>
<proteinExistence type="predicted"/>
<comment type="caution">
    <text evidence="2">The sequence shown here is derived from an EMBL/GenBank/DDBJ whole genome shotgun (WGS) entry which is preliminary data.</text>
</comment>
<dbReference type="OrthoDB" id="1741277at2759"/>
<dbReference type="GO" id="GO:0003676">
    <property type="term" value="F:nucleic acid binding"/>
    <property type="evidence" value="ECO:0007669"/>
    <property type="project" value="InterPro"/>
</dbReference>
<dbReference type="InterPro" id="IPR002156">
    <property type="entry name" value="RNaseH_domain"/>
</dbReference>
<dbReference type="PANTHER" id="PTHR34023:SF4">
    <property type="entry name" value="RNASE H TYPE-1 DOMAIN-CONTAINING PROTEIN"/>
    <property type="match status" value="1"/>
</dbReference>
<reference evidence="2" key="1">
    <citation type="submission" date="2020-09" db="EMBL/GenBank/DDBJ databases">
        <title>Genome-Enabled Discovery of Anthraquinone Biosynthesis in Senna tora.</title>
        <authorList>
            <person name="Kang S.-H."/>
            <person name="Pandey R.P."/>
            <person name="Lee C.-M."/>
            <person name="Sim J.-S."/>
            <person name="Jeong J.-T."/>
            <person name="Choi B.-S."/>
            <person name="Jung M."/>
            <person name="Ginzburg D."/>
            <person name="Zhao K."/>
            <person name="Won S.Y."/>
            <person name="Oh T.-J."/>
            <person name="Yu Y."/>
            <person name="Kim N.-H."/>
            <person name="Lee O.R."/>
            <person name="Lee T.-H."/>
            <person name="Bashyal P."/>
            <person name="Kim T.-S."/>
            <person name="Lee W.-H."/>
            <person name="Kawkins C."/>
            <person name="Kim C.-K."/>
            <person name="Kim J.S."/>
            <person name="Ahn B.O."/>
            <person name="Rhee S.Y."/>
            <person name="Sohng J.K."/>
        </authorList>
    </citation>
    <scope>NUCLEOTIDE SEQUENCE</scope>
    <source>
        <tissue evidence="2">Leaf</tissue>
    </source>
</reference>
<dbReference type="Proteomes" id="UP000634136">
    <property type="component" value="Unassembled WGS sequence"/>
</dbReference>